<evidence type="ECO:0000313" key="2">
    <source>
        <dbReference type="EMBL" id="CAL5129385.1"/>
    </source>
</evidence>
<dbReference type="Proteomes" id="UP001497525">
    <property type="component" value="Unassembled WGS sequence"/>
</dbReference>
<dbReference type="PANTHER" id="PTHR46500">
    <property type="entry name" value="CILIA- AND FLAGELLA-ASSOCIATED PROTEIN 221"/>
    <property type="match status" value="1"/>
</dbReference>
<proteinExistence type="predicted"/>
<gene>
    <name evidence="2" type="ORF">CDAUBV1_LOCUS313</name>
</gene>
<evidence type="ECO:0000259" key="1">
    <source>
        <dbReference type="Pfam" id="PF22067"/>
    </source>
</evidence>
<dbReference type="GO" id="GO:0003341">
    <property type="term" value="P:cilium movement"/>
    <property type="evidence" value="ECO:0007669"/>
    <property type="project" value="InterPro"/>
</dbReference>
<dbReference type="InterPro" id="IPR029676">
    <property type="entry name" value="CFAP221"/>
</dbReference>
<dbReference type="Pfam" id="PF22067">
    <property type="entry name" value="Cep192_D3"/>
    <property type="match status" value="1"/>
</dbReference>
<sequence>MTTSILLGSSGQQNEVFSYESDLVEPDYCLKPPNHLLDTNIFSRLNANAFIKVDPPELHFSTSVRKEKSGKVFRLINIAQCITRINIIPPDTPYFTLKYDAPKTFAPGSSILCSVVFKPLEGRYYEDCVRVHTEENDNHLVIPLYGYPTIGNLVFPKFIRFPAVPLGKSKIHIIPLRSSANVDFEFSITKIFDHPSFNVTPLNGVLYAKKTLNIRVKFTPVDYTTCRLDLELNVAQLNFNPKRCSIVGHSEPGMESLAIKNKCAQILDISDPLDAGAFDRCARGTANKLGTRVPERLEKIRKKKGASKESGLQQDAVPEINCPHHVAKFLVNTDAAVSVSGSKLSSRQRKLLAFESAVRQDEREEQRNQVRWQPKLGQQPVTEEEIQKLQNDWASSWRSYLIKCSDPESAVLKTFEPMEIRRPQKVDESSLSFVQPRPHRPFHTLASLQGYKPTFRTQLLQKAGFSKRTHLLNRFRSFVSRIIIQQRIDRRLKRMRKFGMKLQQQDNEDSANAGCETPNDLLEEIGDSLPSVSQECCGLRVNSCWTDRKLVQTSLDYGLDGISSATVTATEAKLRQDAINALECTAAFSTHAQSWPMFEITQPWKWQEFGCQKFDSIEAQELAYWALESEELDITPIYSSLEENILSGAAAEKQGENAARMLVSIHPTDPRYSVGDAMQLPSSVLRLPDLGTEIRGTALTRCAYSCVAPPIKHNLMDEYLSEYVSSFPLATSSHTDNMDQAKILDKLLCTLIRTIRASDAGRLLEFFTESSPEYQPFVLLPSSKDFASSASVCGEDQEQQLESEVNGAKQLLLDTIGSKDVDPSYISNKMEEWIQNFPELEPLLRPWILRTDDELKQQQQQQQRQILTLDCSIRNPLTLVTEALRSIPEEDVVTVDGSQLLQTAKAWEEEILAFGDNTKM</sequence>
<name>A0AAV2SYB1_CALDB</name>
<dbReference type="EMBL" id="CAXLJL010000001">
    <property type="protein sequence ID" value="CAL5129385.1"/>
    <property type="molecule type" value="Genomic_DNA"/>
</dbReference>
<dbReference type="InterPro" id="IPR013783">
    <property type="entry name" value="Ig-like_fold"/>
</dbReference>
<organism evidence="2 3">
    <name type="scientific">Calicophoron daubneyi</name>
    <name type="common">Rumen fluke</name>
    <name type="synonym">Paramphistomum daubneyi</name>
    <dbReference type="NCBI Taxonomy" id="300641"/>
    <lineage>
        <taxon>Eukaryota</taxon>
        <taxon>Metazoa</taxon>
        <taxon>Spiralia</taxon>
        <taxon>Lophotrochozoa</taxon>
        <taxon>Platyhelminthes</taxon>
        <taxon>Trematoda</taxon>
        <taxon>Digenea</taxon>
        <taxon>Plagiorchiida</taxon>
        <taxon>Pronocephalata</taxon>
        <taxon>Paramphistomoidea</taxon>
        <taxon>Paramphistomidae</taxon>
        <taxon>Calicophoron</taxon>
    </lineage>
</organism>
<feature type="domain" description="Cep192-like" evidence="1">
    <location>
        <begin position="164"/>
        <end position="237"/>
    </location>
</feature>
<evidence type="ECO:0000313" key="3">
    <source>
        <dbReference type="Proteomes" id="UP001497525"/>
    </source>
</evidence>
<dbReference type="InterPro" id="IPR054089">
    <property type="entry name" value="Cep192-like_D3"/>
</dbReference>
<protein>
    <recommendedName>
        <fullName evidence="1">Cep192-like domain-containing protein</fullName>
    </recommendedName>
</protein>
<reference evidence="2" key="1">
    <citation type="submission" date="2024-06" db="EMBL/GenBank/DDBJ databases">
        <authorList>
            <person name="Liu X."/>
            <person name="Lenzi L."/>
            <person name="Haldenby T S."/>
            <person name="Uol C."/>
        </authorList>
    </citation>
    <scope>NUCLEOTIDE SEQUENCE</scope>
</reference>
<dbReference type="GO" id="GO:0044458">
    <property type="term" value="P:motile cilium assembly"/>
    <property type="evidence" value="ECO:0007669"/>
    <property type="project" value="TreeGrafter"/>
</dbReference>
<accession>A0AAV2SYB1</accession>
<dbReference type="PANTHER" id="PTHR46500:SF1">
    <property type="entry name" value="CILIA- AND FLAGELLA-ASSOCIATED PROTEIN 221"/>
    <property type="match status" value="1"/>
</dbReference>
<dbReference type="Gene3D" id="2.60.40.10">
    <property type="entry name" value="Immunoglobulins"/>
    <property type="match status" value="2"/>
</dbReference>
<dbReference type="AlphaFoldDB" id="A0AAV2SYB1"/>
<comment type="caution">
    <text evidence="2">The sequence shown here is derived from an EMBL/GenBank/DDBJ whole genome shotgun (WGS) entry which is preliminary data.</text>
</comment>
<dbReference type="GO" id="GO:0097729">
    <property type="term" value="C:9+2 motile cilium"/>
    <property type="evidence" value="ECO:0007669"/>
    <property type="project" value="TreeGrafter"/>
</dbReference>